<dbReference type="EMBL" id="JBHSFH010000011">
    <property type="protein sequence ID" value="MFC4496506.1"/>
    <property type="molecule type" value="Genomic_DNA"/>
</dbReference>
<dbReference type="PANTHER" id="PTHR38011:SF7">
    <property type="entry name" value="2,5-DIAMINO-6-RIBOSYLAMINO-4(3H)-PYRIMIDINONE 5'-PHOSPHATE REDUCTASE"/>
    <property type="match status" value="1"/>
</dbReference>
<dbReference type="Proteomes" id="UP001595997">
    <property type="component" value="Unassembled WGS sequence"/>
</dbReference>
<evidence type="ECO:0000313" key="6">
    <source>
        <dbReference type="EMBL" id="MFC4496506.1"/>
    </source>
</evidence>
<evidence type="ECO:0000256" key="3">
    <source>
        <dbReference type="ARBA" id="ARBA00023002"/>
    </source>
</evidence>
<gene>
    <name evidence="6" type="ORF">ACFPA8_20475</name>
</gene>
<feature type="domain" description="Bacterial bifunctional deaminase-reductase C-terminal" evidence="5">
    <location>
        <begin position="84"/>
        <end position="271"/>
    </location>
</feature>
<keyword evidence="2" id="KW-0521">NADP</keyword>
<dbReference type="SUPFAM" id="SSF53597">
    <property type="entry name" value="Dihydrofolate reductase-like"/>
    <property type="match status" value="1"/>
</dbReference>
<dbReference type="InterPro" id="IPR024072">
    <property type="entry name" value="DHFR-like_dom_sf"/>
</dbReference>
<evidence type="ECO:0000259" key="5">
    <source>
        <dbReference type="Pfam" id="PF01872"/>
    </source>
</evidence>
<dbReference type="Pfam" id="PF01872">
    <property type="entry name" value="RibD_C"/>
    <property type="match status" value="1"/>
</dbReference>
<accession>A0ABV9ACB7</accession>
<dbReference type="RefSeq" id="WP_386450618.1">
    <property type="nucleotide sequence ID" value="NZ_JBHSFH010000011.1"/>
</dbReference>
<dbReference type="Gene3D" id="3.40.430.10">
    <property type="entry name" value="Dihydrofolate Reductase, subunit A"/>
    <property type="match status" value="1"/>
</dbReference>
<organism evidence="6 7">
    <name type="scientific">Streptomyces ovatisporus</name>
    <dbReference type="NCBI Taxonomy" id="1128682"/>
    <lineage>
        <taxon>Bacteria</taxon>
        <taxon>Bacillati</taxon>
        <taxon>Actinomycetota</taxon>
        <taxon>Actinomycetes</taxon>
        <taxon>Kitasatosporales</taxon>
        <taxon>Streptomycetaceae</taxon>
        <taxon>Streptomyces</taxon>
    </lineage>
</organism>
<protein>
    <submittedName>
        <fullName evidence="6">RibD family protein</fullName>
    </submittedName>
</protein>
<comment type="pathway">
    <text evidence="1">Cofactor biosynthesis; riboflavin biosynthesis.</text>
</comment>
<name>A0ABV9ACB7_9ACTN</name>
<dbReference type="PANTHER" id="PTHR38011">
    <property type="entry name" value="DIHYDROFOLATE REDUCTASE FAMILY PROTEIN (AFU_ORTHOLOGUE AFUA_8G06820)"/>
    <property type="match status" value="1"/>
</dbReference>
<evidence type="ECO:0000256" key="2">
    <source>
        <dbReference type="ARBA" id="ARBA00022857"/>
    </source>
</evidence>
<comment type="caution">
    <text evidence="6">The sequence shown here is derived from an EMBL/GenBank/DDBJ whole genome shotgun (WGS) entry which is preliminary data.</text>
</comment>
<evidence type="ECO:0000256" key="4">
    <source>
        <dbReference type="SAM" id="MobiDB-lite"/>
    </source>
</evidence>
<proteinExistence type="predicted"/>
<keyword evidence="3" id="KW-0560">Oxidoreductase</keyword>
<dbReference type="InterPro" id="IPR050765">
    <property type="entry name" value="Riboflavin_Biosynth_HTPR"/>
</dbReference>
<dbReference type="InterPro" id="IPR002734">
    <property type="entry name" value="RibDG_C"/>
</dbReference>
<keyword evidence="7" id="KW-1185">Reference proteome</keyword>
<evidence type="ECO:0000313" key="7">
    <source>
        <dbReference type="Proteomes" id="UP001595997"/>
    </source>
</evidence>
<feature type="region of interest" description="Disordered" evidence="4">
    <location>
        <begin position="1"/>
        <end position="24"/>
    </location>
</feature>
<reference evidence="7" key="1">
    <citation type="journal article" date="2019" name="Int. J. Syst. Evol. Microbiol.">
        <title>The Global Catalogue of Microorganisms (GCM) 10K type strain sequencing project: providing services to taxonomists for standard genome sequencing and annotation.</title>
        <authorList>
            <consortium name="The Broad Institute Genomics Platform"/>
            <consortium name="The Broad Institute Genome Sequencing Center for Infectious Disease"/>
            <person name="Wu L."/>
            <person name="Ma J."/>
        </authorList>
    </citation>
    <scope>NUCLEOTIDE SEQUENCE [LARGE SCALE GENOMIC DNA]</scope>
    <source>
        <strain evidence="7">CGMCC 4.7357</strain>
    </source>
</reference>
<sequence length="307" mass="32046">MTAPRGRDLPGSPGGTGSTGDLRGHEAWERLLRVRTPEEAAEAGLEQGPDGGWRWCGPASPEAAVLASLYTPLCLAGSDCAFAQLGQSLDGFIATRTGHANYVTGEEDRLHLHRLRALSDAVLVGAGTTIADDPRLTVRACPGSNPVRVVLDPRGRVWEATREAQIFTDGKAPTLHVIGADAPGSTDTDTDASVSGGTGAPVGADGVEVLRLPRGEGGFEPRALLDALAQRGLRRVMVEGGGATVSGFLRADVLDRLYVTVAPLLLGDGVPGLRFPGPVRMGEALRPPTRVFPLGEDVLFELDLLAA</sequence>
<evidence type="ECO:0000256" key="1">
    <source>
        <dbReference type="ARBA" id="ARBA00005104"/>
    </source>
</evidence>